<dbReference type="EC" id="2.3.1.158" evidence="3"/>
<dbReference type="Pfam" id="PF02450">
    <property type="entry name" value="LCAT"/>
    <property type="match status" value="1"/>
</dbReference>
<keyword evidence="2" id="KW-1133">Transmembrane helix</keyword>
<accession>A0AAF0IHZ0</accession>
<gene>
    <name evidence="3" type="primary">LRO1</name>
    <name evidence="3" type="ORF">PRK78_000778</name>
</gene>
<dbReference type="GO" id="GO:0046027">
    <property type="term" value="F:phospholipid:diacylglycerol acyltransferase activity"/>
    <property type="evidence" value="ECO:0007669"/>
    <property type="project" value="UniProtKB-EC"/>
</dbReference>
<sequence length="656" mass="73971">MAVLRRRFGDIFNPNTPASRSAVVAVSDSLPQVPLKVNDNEETLPEEKENKQREPKEDESQSVSLTTTTTTAQDNLAPKRRSKRRNGLIFGLGGIFGIFLALFFANHNEVINLDALMDLNLDSLIDVIPAGILKDAREFSKQERDVIGYDAFSVGLNLQAQGLHAKHPVVMIPGVISTGLESWGTDEKSRQYFRKRLWGSWSMMRALVLDKSGWKQHIMLDKETGLDPPGVKLRAAQGFDATDFFITGYWIWNKILENLATIGYDPTNAFTAAYDWRLSYPNLEVRDHYFSKLKSHIEAAVKLSGQKVVLASHSMGSQVALFFFKWVENENHGGGGPQWVERHIDSWINVSGCMLGATKGLTAVLSGEMRDTAQLNAFAVYGLEKFLSKEERAELFRAMPGISSMLPKGGDAVWGNSTWAPDDIPDRNFTYGTFLNFRETNSSWTRHNLTVDNSLKYLFNNTELWFRNQVQQSYSHGVAHTRNEIEANEADPRKWLNPLEARLPLAPNLKIYCFYGVGKPTERTYFYREDQDPLSKLRVSIDTSVTNGFLDHGVTMGEGDGTVNLLSLGYMCARGWRIKRFNPAGVKVKVYEMPHEPERFSPRGGPNTADHVDILGRSSLNELILRVAGGRGDQIEEHYVSRIREYANQVQIYDDD</sequence>
<keyword evidence="3" id="KW-0012">Acyltransferase</keyword>
<protein>
    <submittedName>
        <fullName evidence="3">Phospholipid:diacylglycerol acyltransferase</fullName>
        <ecNumber evidence="3">2.3.1.158</ecNumber>
    </submittedName>
</protein>
<dbReference type="GO" id="GO:0006629">
    <property type="term" value="P:lipid metabolic process"/>
    <property type="evidence" value="ECO:0007669"/>
    <property type="project" value="InterPro"/>
</dbReference>
<dbReference type="GO" id="GO:0008374">
    <property type="term" value="F:O-acyltransferase activity"/>
    <property type="evidence" value="ECO:0007669"/>
    <property type="project" value="InterPro"/>
</dbReference>
<proteinExistence type="predicted"/>
<feature type="transmembrane region" description="Helical" evidence="2">
    <location>
        <begin position="87"/>
        <end position="105"/>
    </location>
</feature>
<keyword evidence="3" id="KW-0808">Transferase</keyword>
<dbReference type="Gene3D" id="3.40.50.1820">
    <property type="entry name" value="alpha/beta hydrolase"/>
    <property type="match status" value="1"/>
</dbReference>
<feature type="region of interest" description="Disordered" evidence="1">
    <location>
        <begin position="34"/>
        <end position="79"/>
    </location>
</feature>
<feature type="compositionally biased region" description="Basic and acidic residues" evidence="1">
    <location>
        <begin position="45"/>
        <end position="59"/>
    </location>
</feature>
<evidence type="ECO:0000313" key="4">
    <source>
        <dbReference type="Proteomes" id="UP001219355"/>
    </source>
</evidence>
<name>A0AAF0IHZ0_9EURO</name>
<reference evidence="3" key="1">
    <citation type="submission" date="2023-03" db="EMBL/GenBank/DDBJ databases">
        <title>Emydomyces testavorans Genome Sequence.</title>
        <authorList>
            <person name="Hoyer L."/>
        </authorList>
    </citation>
    <scope>NUCLEOTIDE SEQUENCE</scope>
    <source>
        <strain evidence="3">16-2883</strain>
    </source>
</reference>
<keyword evidence="4" id="KW-1185">Reference proteome</keyword>
<dbReference type="EMBL" id="CP120627">
    <property type="protein sequence ID" value="WEW55349.1"/>
    <property type="molecule type" value="Genomic_DNA"/>
</dbReference>
<dbReference type="InterPro" id="IPR029058">
    <property type="entry name" value="AB_hydrolase_fold"/>
</dbReference>
<evidence type="ECO:0000256" key="2">
    <source>
        <dbReference type="SAM" id="Phobius"/>
    </source>
</evidence>
<organism evidence="3 4">
    <name type="scientific">Emydomyces testavorans</name>
    <dbReference type="NCBI Taxonomy" id="2070801"/>
    <lineage>
        <taxon>Eukaryota</taxon>
        <taxon>Fungi</taxon>
        <taxon>Dikarya</taxon>
        <taxon>Ascomycota</taxon>
        <taxon>Pezizomycotina</taxon>
        <taxon>Eurotiomycetes</taxon>
        <taxon>Eurotiomycetidae</taxon>
        <taxon>Onygenales</taxon>
        <taxon>Nannizziopsiaceae</taxon>
        <taxon>Emydomyces</taxon>
    </lineage>
</organism>
<dbReference type="PANTHER" id="PTHR11440">
    <property type="entry name" value="LECITHIN-CHOLESTEROL ACYLTRANSFERASE-RELATED"/>
    <property type="match status" value="1"/>
</dbReference>
<evidence type="ECO:0000313" key="3">
    <source>
        <dbReference type="EMBL" id="WEW55349.1"/>
    </source>
</evidence>
<dbReference type="InterPro" id="IPR003386">
    <property type="entry name" value="LACT/PDAT_acylTrfase"/>
</dbReference>
<dbReference type="Proteomes" id="UP001219355">
    <property type="component" value="Chromosome 1"/>
</dbReference>
<dbReference type="AlphaFoldDB" id="A0AAF0IHZ0"/>
<keyword evidence="2" id="KW-0812">Transmembrane</keyword>
<keyword evidence="2" id="KW-0472">Membrane</keyword>
<dbReference type="SUPFAM" id="SSF53474">
    <property type="entry name" value="alpha/beta-Hydrolases"/>
    <property type="match status" value="1"/>
</dbReference>
<evidence type="ECO:0000256" key="1">
    <source>
        <dbReference type="SAM" id="MobiDB-lite"/>
    </source>
</evidence>